<feature type="binding site" evidence="9">
    <location>
        <position position="150"/>
    </location>
    <ligand>
        <name>1-deoxy-D-xylulose 5-phosphate</name>
        <dbReference type="ChEBI" id="CHEBI:57792"/>
    </ligand>
</feature>
<dbReference type="InterPro" id="IPR026877">
    <property type="entry name" value="DXPR_C"/>
</dbReference>
<sequence>MTRRVSILGATGSIGQNTIDLIARDPQGYQVEVLTGGHNIAQLAVDARRLGARLAVTAHDDKLGALRDALAGSGIEAAAGETALIEAAARPVDWVMSAIVGAAGLAPGLKALEHGATLALANKESMVCAGALVSATAKAHGGRVLPVDSEHSAVFQALIGEDIEAVERVIITASGGAFRDWPLERLREATPEQAATHPNWDMGQRITIDSASMFNKALEVVETKEFFGLSPDKIEVLVHPESLVHALVGFCDGGLMAHVGPADMRHAIGFALHYPERGAVPVERLDLAQIATLSFRAPDETRWPALRLAREVMETGGLSGAAFNAAKERSLDRFIARDIGFTEMAEVVEEVLTRLSGQPGLIDAAMTLDNVARVDHLAREEADRVIRDRSKR</sequence>
<feature type="binding site" evidence="9">
    <location>
        <position position="210"/>
    </location>
    <ligand>
        <name>1-deoxy-D-xylulose 5-phosphate</name>
        <dbReference type="ChEBI" id="CHEBI:57792"/>
    </ligand>
</feature>
<feature type="domain" description="1-deoxy-D-xylulose 5-phosphate reductoisomerase N-terminal" evidence="10">
    <location>
        <begin position="5"/>
        <end position="130"/>
    </location>
</feature>
<feature type="binding site" evidence="9">
    <location>
        <position position="12"/>
    </location>
    <ligand>
        <name>NADPH</name>
        <dbReference type="ChEBI" id="CHEBI:57783"/>
    </ligand>
</feature>
<feature type="binding site" evidence="9">
    <location>
        <position position="215"/>
    </location>
    <ligand>
        <name>1-deoxy-D-xylulose 5-phosphate</name>
        <dbReference type="ChEBI" id="CHEBI:57792"/>
    </ligand>
</feature>
<evidence type="ECO:0000256" key="3">
    <source>
        <dbReference type="ARBA" id="ARBA00022723"/>
    </source>
</evidence>
<comment type="cofactor">
    <cofactor evidence="9">
        <name>Mg(2+)</name>
        <dbReference type="ChEBI" id="CHEBI:18420"/>
    </cofactor>
    <cofactor evidence="9">
        <name>Mn(2+)</name>
        <dbReference type="ChEBI" id="CHEBI:29035"/>
    </cofactor>
</comment>
<dbReference type="GeneID" id="80817519"/>
<evidence type="ECO:0000256" key="4">
    <source>
        <dbReference type="ARBA" id="ARBA00022857"/>
    </source>
</evidence>
<dbReference type="InterPro" id="IPR036291">
    <property type="entry name" value="NAD(P)-bd_dom_sf"/>
</dbReference>
<dbReference type="GO" id="GO:0051484">
    <property type="term" value="P:isopentenyl diphosphate biosynthetic process, methylerythritol 4-phosphate pathway involved in terpenoid biosynthetic process"/>
    <property type="evidence" value="ECO:0007669"/>
    <property type="project" value="UniProtKB-ARBA"/>
</dbReference>
<dbReference type="RefSeq" id="WP_074835619.1">
    <property type="nucleotide sequence ID" value="NZ_CATMKJ010000002.1"/>
</dbReference>
<dbReference type="InterPro" id="IPR036169">
    <property type="entry name" value="DXPR_C_sf"/>
</dbReference>
<feature type="binding site" evidence="9">
    <location>
        <position position="37"/>
    </location>
    <ligand>
        <name>NADPH</name>
        <dbReference type="ChEBI" id="CHEBI:57783"/>
    </ligand>
</feature>
<keyword evidence="6 9" id="KW-0464">Manganese</keyword>
<dbReference type="Pfam" id="PF02670">
    <property type="entry name" value="DXP_reductoisom"/>
    <property type="match status" value="1"/>
</dbReference>
<feature type="binding site" evidence="9">
    <location>
        <position position="148"/>
    </location>
    <ligand>
        <name>Mn(2+)</name>
        <dbReference type="ChEBI" id="CHEBI:29035"/>
    </ligand>
</feature>
<keyword evidence="7 9" id="KW-0414">Isoprene biosynthesis</keyword>
<evidence type="ECO:0000256" key="5">
    <source>
        <dbReference type="ARBA" id="ARBA00023002"/>
    </source>
</evidence>
<evidence type="ECO:0000259" key="10">
    <source>
        <dbReference type="Pfam" id="PF02670"/>
    </source>
</evidence>
<dbReference type="NCBIfam" id="TIGR00243">
    <property type="entry name" value="Dxr"/>
    <property type="match status" value="1"/>
</dbReference>
<feature type="binding site" evidence="9">
    <location>
        <position position="219"/>
    </location>
    <ligand>
        <name>Mn(2+)</name>
        <dbReference type="ChEBI" id="CHEBI:29035"/>
    </ligand>
</feature>
<evidence type="ECO:0000256" key="6">
    <source>
        <dbReference type="ARBA" id="ARBA00023211"/>
    </source>
</evidence>
<dbReference type="EC" id="1.1.1.267" evidence="9"/>
<dbReference type="SUPFAM" id="SSF69055">
    <property type="entry name" value="1-deoxy-D-xylulose-5-phosphate reductoisomerase, C-terminal domain"/>
    <property type="match status" value="1"/>
</dbReference>
<dbReference type="Gene3D" id="1.10.1740.10">
    <property type="match status" value="1"/>
</dbReference>
<evidence type="ECO:0000259" key="12">
    <source>
        <dbReference type="Pfam" id="PF13288"/>
    </source>
</evidence>
<dbReference type="PIRSF" id="PIRSF006205">
    <property type="entry name" value="Dxp_reductismrs"/>
    <property type="match status" value="1"/>
</dbReference>
<comment type="caution">
    <text evidence="9">Lacks conserved residue(s) required for the propagation of feature annotation.</text>
</comment>
<evidence type="ECO:0000313" key="13">
    <source>
        <dbReference type="EMBL" id="SEJ07945.1"/>
    </source>
</evidence>
<feature type="binding site" evidence="9">
    <location>
        <position position="219"/>
    </location>
    <ligand>
        <name>1-deoxy-D-xylulose 5-phosphate</name>
        <dbReference type="ChEBI" id="CHEBI:57792"/>
    </ligand>
</feature>
<feature type="binding site" evidence="9">
    <location>
        <position position="197"/>
    </location>
    <ligand>
        <name>1-deoxy-D-xylulose 5-phosphate</name>
        <dbReference type="ChEBI" id="CHEBI:57792"/>
    </ligand>
</feature>
<dbReference type="PANTHER" id="PTHR30525">
    <property type="entry name" value="1-DEOXY-D-XYLULOSE 5-PHOSPHATE REDUCTOISOMERASE"/>
    <property type="match status" value="1"/>
</dbReference>
<evidence type="ECO:0000256" key="2">
    <source>
        <dbReference type="ARBA" id="ARBA00006825"/>
    </source>
</evidence>
<feature type="domain" description="DXP reductoisomerase C-terminal" evidence="12">
    <location>
        <begin position="260"/>
        <end position="380"/>
    </location>
</feature>
<dbReference type="Pfam" id="PF08436">
    <property type="entry name" value="DXP_redisom_C"/>
    <property type="match status" value="1"/>
</dbReference>
<comment type="pathway">
    <text evidence="1 9">Isoprenoid biosynthesis; isopentenyl diphosphate biosynthesis via DXP pathway; isopentenyl diphosphate from 1-deoxy-D-xylulose 5-phosphate: step 1/6.</text>
</comment>
<accession>A0A975W8H8</accession>
<feature type="binding site" evidence="9">
    <location>
        <position position="124"/>
    </location>
    <ligand>
        <name>NADPH</name>
        <dbReference type="ChEBI" id="CHEBI:57783"/>
    </ligand>
</feature>
<dbReference type="GO" id="GO:0070402">
    <property type="term" value="F:NADPH binding"/>
    <property type="evidence" value="ECO:0007669"/>
    <property type="project" value="InterPro"/>
</dbReference>
<dbReference type="Proteomes" id="UP000182932">
    <property type="component" value="Unassembled WGS sequence"/>
</dbReference>
<dbReference type="FunFam" id="3.40.50.720:FF:000045">
    <property type="entry name" value="1-deoxy-D-xylulose 5-phosphate reductoisomerase"/>
    <property type="match status" value="1"/>
</dbReference>
<organism evidence="13 14">
    <name type="scientific">Marinovum algicola</name>
    <dbReference type="NCBI Taxonomy" id="42444"/>
    <lineage>
        <taxon>Bacteria</taxon>
        <taxon>Pseudomonadati</taxon>
        <taxon>Pseudomonadota</taxon>
        <taxon>Alphaproteobacteria</taxon>
        <taxon>Rhodobacterales</taxon>
        <taxon>Roseobacteraceae</taxon>
        <taxon>Marinovum</taxon>
    </lineage>
</organism>
<feature type="binding site" evidence="9">
    <location>
        <position position="150"/>
    </location>
    <ligand>
        <name>Mn(2+)</name>
        <dbReference type="ChEBI" id="CHEBI:29035"/>
    </ligand>
</feature>
<evidence type="ECO:0000259" key="11">
    <source>
        <dbReference type="Pfam" id="PF08436"/>
    </source>
</evidence>
<dbReference type="EMBL" id="FNYY01000003">
    <property type="protein sequence ID" value="SEJ07945.1"/>
    <property type="molecule type" value="Genomic_DNA"/>
</dbReference>
<dbReference type="InterPro" id="IPR013512">
    <property type="entry name" value="DXP_reductoisomerase_N"/>
</dbReference>
<dbReference type="SUPFAM" id="SSF55347">
    <property type="entry name" value="Glyceraldehyde-3-phosphate dehydrogenase-like, C-terminal domain"/>
    <property type="match status" value="1"/>
</dbReference>
<dbReference type="SUPFAM" id="SSF51735">
    <property type="entry name" value="NAD(P)-binding Rossmann-fold domains"/>
    <property type="match status" value="1"/>
</dbReference>
<dbReference type="PANTHER" id="PTHR30525:SF0">
    <property type="entry name" value="1-DEOXY-D-XYLULOSE 5-PHOSPHATE REDUCTOISOMERASE, CHLOROPLASTIC"/>
    <property type="match status" value="1"/>
</dbReference>
<keyword evidence="9" id="KW-0460">Magnesium</keyword>
<keyword evidence="4 9" id="KW-0521">NADP</keyword>
<evidence type="ECO:0000256" key="9">
    <source>
        <dbReference type="HAMAP-Rule" id="MF_00183"/>
    </source>
</evidence>
<feature type="binding site" evidence="9">
    <location>
        <position position="174"/>
    </location>
    <ligand>
        <name>1-deoxy-D-xylulose 5-phosphate</name>
        <dbReference type="ChEBI" id="CHEBI:57792"/>
    </ligand>
</feature>
<comment type="similarity">
    <text evidence="2 9">Belongs to the DXR family.</text>
</comment>
<comment type="catalytic activity">
    <reaction evidence="8">
        <text>2-C-methyl-D-erythritol 4-phosphate + NADP(+) = 1-deoxy-D-xylulose 5-phosphate + NADPH + H(+)</text>
        <dbReference type="Rhea" id="RHEA:13717"/>
        <dbReference type="ChEBI" id="CHEBI:15378"/>
        <dbReference type="ChEBI" id="CHEBI:57783"/>
        <dbReference type="ChEBI" id="CHEBI:57792"/>
        <dbReference type="ChEBI" id="CHEBI:58262"/>
        <dbReference type="ChEBI" id="CHEBI:58349"/>
        <dbReference type="EC" id="1.1.1.267"/>
    </reaction>
    <physiologicalReaction direction="right-to-left" evidence="8">
        <dbReference type="Rhea" id="RHEA:13719"/>
    </physiologicalReaction>
</comment>
<comment type="caution">
    <text evidence="13">The sequence shown here is derived from an EMBL/GenBank/DDBJ whole genome shotgun (WGS) entry which is preliminary data.</text>
</comment>
<evidence type="ECO:0000256" key="1">
    <source>
        <dbReference type="ARBA" id="ARBA00005094"/>
    </source>
</evidence>
<feature type="binding site" evidence="9">
    <location>
        <position position="122"/>
    </location>
    <ligand>
        <name>NADPH</name>
        <dbReference type="ChEBI" id="CHEBI:57783"/>
    </ligand>
</feature>
<dbReference type="InterPro" id="IPR013644">
    <property type="entry name" value="DXP_reductoisomerase_C"/>
</dbReference>
<gene>
    <name evidence="9" type="primary">dxr</name>
    <name evidence="13" type="ORF">SAMN04487940_103159</name>
</gene>
<feature type="binding site" evidence="9">
    <location>
        <position position="216"/>
    </location>
    <ligand>
        <name>1-deoxy-D-xylulose 5-phosphate</name>
        <dbReference type="ChEBI" id="CHEBI:57792"/>
    </ligand>
</feature>
<reference evidence="13 14" key="1">
    <citation type="submission" date="2016-10" db="EMBL/GenBank/DDBJ databases">
        <authorList>
            <person name="Varghese N."/>
            <person name="Submissions S."/>
        </authorList>
    </citation>
    <scope>NUCLEOTIDE SEQUENCE [LARGE SCALE GENOMIC DNA]</scope>
    <source>
        <strain evidence="13 14">FF3</strain>
    </source>
</reference>
<protein>
    <recommendedName>
        <fullName evidence="9">1-deoxy-D-xylulose 5-phosphate reductoisomerase</fullName>
        <shortName evidence="9">DXP reductoisomerase</shortName>
        <ecNumber evidence="9">1.1.1.267</ecNumber>
    </recommendedName>
    <alternativeName>
        <fullName evidence="9">1-deoxyxylulose-5-phosphate reductoisomerase</fullName>
    </alternativeName>
    <alternativeName>
        <fullName evidence="9">2-C-methyl-D-erythritol 4-phosphate synthase</fullName>
    </alternativeName>
</protein>
<feature type="binding site" evidence="9">
    <location>
        <position position="149"/>
    </location>
    <ligand>
        <name>1-deoxy-D-xylulose 5-phosphate</name>
        <dbReference type="ChEBI" id="CHEBI:57792"/>
    </ligand>
</feature>
<feature type="binding site" evidence="9">
    <location>
        <position position="13"/>
    </location>
    <ligand>
        <name>NADPH</name>
        <dbReference type="ChEBI" id="CHEBI:57783"/>
    </ligand>
</feature>
<dbReference type="Pfam" id="PF13288">
    <property type="entry name" value="DXPR_C"/>
    <property type="match status" value="1"/>
</dbReference>
<feature type="domain" description="1-deoxy-D-xylulose 5-phosphate reductoisomerase C-terminal" evidence="11">
    <location>
        <begin position="144"/>
        <end position="227"/>
    </location>
</feature>
<feature type="binding site" evidence="9">
    <location>
        <position position="11"/>
    </location>
    <ligand>
        <name>NADPH</name>
        <dbReference type="ChEBI" id="CHEBI:57783"/>
    </ligand>
</feature>
<feature type="binding site" evidence="9">
    <location>
        <position position="14"/>
    </location>
    <ligand>
        <name>NADPH</name>
        <dbReference type="ChEBI" id="CHEBI:57783"/>
    </ligand>
</feature>
<feature type="binding site" evidence="9">
    <location>
        <position position="39"/>
    </location>
    <ligand>
        <name>NADPH</name>
        <dbReference type="ChEBI" id="CHEBI:57783"/>
    </ligand>
</feature>
<evidence type="ECO:0000256" key="8">
    <source>
        <dbReference type="ARBA" id="ARBA00048543"/>
    </source>
</evidence>
<keyword evidence="5 9" id="KW-0560">Oxidoreductase</keyword>
<keyword evidence="14" id="KW-1185">Reference proteome</keyword>
<dbReference type="AlphaFoldDB" id="A0A975W8H8"/>
<keyword evidence="3 9" id="KW-0479">Metal-binding</keyword>
<dbReference type="HAMAP" id="MF_00183">
    <property type="entry name" value="DXP_reductoisom"/>
    <property type="match status" value="1"/>
</dbReference>
<dbReference type="InterPro" id="IPR003821">
    <property type="entry name" value="DXP_reductoisomerase"/>
</dbReference>
<feature type="binding site" evidence="9">
    <location>
        <position position="203"/>
    </location>
    <ligand>
        <name>NADPH</name>
        <dbReference type="ChEBI" id="CHEBI:57783"/>
    </ligand>
</feature>
<dbReference type="GO" id="GO:0030604">
    <property type="term" value="F:1-deoxy-D-xylulose-5-phosphate reductoisomerase activity"/>
    <property type="evidence" value="ECO:0007669"/>
    <property type="project" value="UniProtKB-UniRule"/>
</dbReference>
<feature type="binding site" evidence="9">
    <location>
        <position position="123"/>
    </location>
    <ligand>
        <name>1-deoxy-D-xylulose 5-phosphate</name>
        <dbReference type="ChEBI" id="CHEBI:57792"/>
    </ligand>
</feature>
<comment type="function">
    <text evidence="9">Catalyzes the NADPH-dependent rearrangement and reduction of 1-deoxy-D-xylulose-5-phosphate (DXP) to 2-C-methyl-D-erythritol 4-phosphate (MEP).</text>
</comment>
<proteinExistence type="inferred from homology"/>
<name>A0A975W8H8_9RHOB</name>
<evidence type="ECO:0000313" key="14">
    <source>
        <dbReference type="Proteomes" id="UP000182932"/>
    </source>
</evidence>
<evidence type="ECO:0000256" key="7">
    <source>
        <dbReference type="ARBA" id="ARBA00023229"/>
    </source>
</evidence>
<dbReference type="Gene3D" id="3.40.50.720">
    <property type="entry name" value="NAD(P)-binding Rossmann-like Domain"/>
    <property type="match status" value="1"/>
</dbReference>
<dbReference type="GO" id="GO:0030145">
    <property type="term" value="F:manganese ion binding"/>
    <property type="evidence" value="ECO:0007669"/>
    <property type="project" value="TreeGrafter"/>
</dbReference>